<feature type="non-terminal residue" evidence="8">
    <location>
        <position position="1"/>
    </location>
</feature>
<feature type="region of interest" description="Disordered" evidence="6">
    <location>
        <begin position="216"/>
        <end position="238"/>
    </location>
</feature>
<feature type="compositionally biased region" description="Basic and acidic residues" evidence="6">
    <location>
        <begin position="333"/>
        <end position="347"/>
    </location>
</feature>
<evidence type="ECO:0000256" key="6">
    <source>
        <dbReference type="SAM" id="MobiDB-lite"/>
    </source>
</evidence>
<sequence>WYFFFVFLCHNVRINTTDSSPPITALTYAPLECDSIFLLLLFSSILCFTIHKFCIFAKSIIIQSAYFGISEHLMQQSKVMHFCRICRTEKNLKYTVKELRKCSQKRCNDNLLYTTPTLGNICHDCEERVHNFHRLNENEDNEERIIVDDDELLYNLFFEKVEQHRLMKRLMVVGAGGGGGEWNTTSLRQQTLVAATAGVAVNIGDEVIEVLTSRENTPSPALPISSTPAGAVHPAGKKRTIVSPKKEITATITRNEKDSVNITATENTTSTRNTATTKSITSNVTDKCTPYKVLAVIDLDDDEDLQADKVPVLPTPEKTPDTDEEEIVFRKVELANGKDTRKDERRGNQKSRKGKYQHGQMNLIASLSLVSSDSESDVQVTDSEISPIKRNDMTITDNNNTTQFSPPLGCINNIKAVSPPILLENMQRQECLEAAVKCPVCQTEFTDSQRLIHHMRRKHRSYNGQVLTERPRCAQDSAMTIRLRYMQRYMYYECQLCGCIDAVFKIHKEHVMQKHAEESKSLKDPMMQTLKCPVCKEKCGSQHTELLRHMLHAHKATECREHFRQITKFRNLFPNCGAKKEKELKHTARIYQITSRKQYFFECIECLKIVTGYFNYVKHQNTHIKLVHTKSTETLFSETDSTTTARSSTEPELKRVKPICAETKAKFEKPKPLLTSKELNAKRKVSVPQQIVAQKSTQPQPRRERKLTKKAVQAALVKVKVKPPLKQLPAQRYKCNYCVQQFKGFHRLNLHLLRVHAFYDGHLRCGICMLRFVSNKECEEHERNRHHCKQMRKIVTNSLPETNETSQEDDTAINAKRQRLNSESSKIEFESKIEISKPENTTDVTNATWLQELLSLAVKKQTQNSNTANNSKSYDNAITGCTNPKVSQEKRVIDRKNEINEYAMATTSHQCLYCSHLFSSLSKLQSHEIEHVQQRDVKIFQRRVIGVVSELQTHEIKQVQQHQVKMYKRRAISTVISTTVAR</sequence>
<organism evidence="8">
    <name type="scientific">Zeugodacus cucurbitae</name>
    <name type="common">Melon fruit fly</name>
    <name type="synonym">Bactrocera cucurbitae</name>
    <dbReference type="NCBI Taxonomy" id="28588"/>
    <lineage>
        <taxon>Eukaryota</taxon>
        <taxon>Metazoa</taxon>
        <taxon>Ecdysozoa</taxon>
        <taxon>Arthropoda</taxon>
        <taxon>Hexapoda</taxon>
        <taxon>Insecta</taxon>
        <taxon>Pterygota</taxon>
        <taxon>Neoptera</taxon>
        <taxon>Endopterygota</taxon>
        <taxon>Diptera</taxon>
        <taxon>Brachycera</taxon>
        <taxon>Muscomorpha</taxon>
        <taxon>Tephritoidea</taxon>
        <taxon>Tephritidae</taxon>
        <taxon>Zeugodacus</taxon>
        <taxon>Zeugodacus</taxon>
    </lineage>
</organism>
<dbReference type="AlphaFoldDB" id="A0A0A1XJA7"/>
<dbReference type="SMART" id="SM00355">
    <property type="entry name" value="ZnF_C2H2"/>
    <property type="match status" value="7"/>
</dbReference>
<feature type="compositionally biased region" description="Polar residues" evidence="6">
    <location>
        <begin position="216"/>
        <end position="228"/>
    </location>
</feature>
<keyword evidence="2" id="KW-0677">Repeat</keyword>
<evidence type="ECO:0000256" key="5">
    <source>
        <dbReference type="PROSITE-ProRule" id="PRU00042"/>
    </source>
</evidence>
<proteinExistence type="predicted"/>
<dbReference type="PANTHER" id="PTHR24408">
    <property type="entry name" value="ZINC FINGER PROTEIN"/>
    <property type="match status" value="1"/>
</dbReference>
<reference evidence="8" key="1">
    <citation type="submission" date="2014-11" db="EMBL/GenBank/DDBJ databases">
        <authorList>
            <person name="Geib S."/>
        </authorList>
    </citation>
    <scope>NUCLEOTIDE SEQUENCE</scope>
</reference>
<accession>A0A0A1XJA7</accession>
<keyword evidence="1" id="KW-0479">Metal-binding</keyword>
<reference evidence="8" key="2">
    <citation type="journal article" date="2015" name="Gigascience">
        <title>Reconstructing a comprehensive transcriptome assembly of a white-pupal translocated strain of the pest fruit fly Bactrocera cucurbitae.</title>
        <authorList>
            <person name="Sim S.B."/>
            <person name="Calla B."/>
            <person name="Hall B."/>
            <person name="DeRego T."/>
            <person name="Geib S.M."/>
        </authorList>
    </citation>
    <scope>NUCLEOTIDE SEQUENCE</scope>
</reference>
<feature type="region of interest" description="Disordered" evidence="6">
    <location>
        <begin position="333"/>
        <end position="358"/>
    </location>
</feature>
<evidence type="ECO:0000256" key="1">
    <source>
        <dbReference type="ARBA" id="ARBA00022723"/>
    </source>
</evidence>
<evidence type="ECO:0000259" key="7">
    <source>
        <dbReference type="PROSITE" id="PS50157"/>
    </source>
</evidence>
<evidence type="ECO:0000256" key="3">
    <source>
        <dbReference type="ARBA" id="ARBA00022771"/>
    </source>
</evidence>
<evidence type="ECO:0000256" key="4">
    <source>
        <dbReference type="ARBA" id="ARBA00022833"/>
    </source>
</evidence>
<feature type="domain" description="C2H2-type" evidence="7">
    <location>
        <begin position="733"/>
        <end position="757"/>
    </location>
</feature>
<feature type="domain" description="C2H2-type" evidence="7">
    <location>
        <begin position="909"/>
        <end position="936"/>
    </location>
</feature>
<protein>
    <submittedName>
        <fullName evidence="8">Zinc finger protein 629</fullName>
    </submittedName>
</protein>
<feature type="domain" description="C2H2-type" evidence="7">
    <location>
        <begin position="436"/>
        <end position="464"/>
    </location>
</feature>
<evidence type="ECO:0000313" key="8">
    <source>
        <dbReference type="EMBL" id="JAD10975.1"/>
    </source>
</evidence>
<dbReference type="EMBL" id="GBXI01003317">
    <property type="protein sequence ID" value="JAD10975.1"/>
    <property type="molecule type" value="Transcribed_RNA"/>
</dbReference>
<evidence type="ECO:0000256" key="2">
    <source>
        <dbReference type="ARBA" id="ARBA00022737"/>
    </source>
</evidence>
<dbReference type="PROSITE" id="PS50157">
    <property type="entry name" value="ZINC_FINGER_C2H2_2"/>
    <property type="match status" value="3"/>
</dbReference>
<dbReference type="PROSITE" id="PS00028">
    <property type="entry name" value="ZINC_FINGER_C2H2_1"/>
    <property type="match status" value="5"/>
</dbReference>
<dbReference type="GO" id="GO:0008270">
    <property type="term" value="F:zinc ion binding"/>
    <property type="evidence" value="ECO:0007669"/>
    <property type="project" value="UniProtKB-KW"/>
</dbReference>
<gene>
    <name evidence="8" type="primary">Znf629</name>
    <name evidence="8" type="ORF">g.21942</name>
</gene>
<dbReference type="GO" id="GO:0043565">
    <property type="term" value="F:sequence-specific DNA binding"/>
    <property type="evidence" value="ECO:0007669"/>
    <property type="project" value="TreeGrafter"/>
</dbReference>
<keyword evidence="4" id="KW-0862">Zinc</keyword>
<dbReference type="PANTHER" id="PTHR24408:SF58">
    <property type="entry name" value="TRANSCRIPTION FACTOR (TFIIIA), PUTATIVE (AFU_ORTHOLOGUE AFUA_1G05150)-RELATED"/>
    <property type="match status" value="1"/>
</dbReference>
<name>A0A0A1XJA7_ZEUCU</name>
<keyword evidence="3 5" id="KW-0863">Zinc-finger</keyword>
<dbReference type="GO" id="GO:0000981">
    <property type="term" value="F:DNA-binding transcription factor activity, RNA polymerase II-specific"/>
    <property type="evidence" value="ECO:0007669"/>
    <property type="project" value="TreeGrafter"/>
</dbReference>
<dbReference type="GO" id="GO:0005634">
    <property type="term" value="C:nucleus"/>
    <property type="evidence" value="ECO:0007669"/>
    <property type="project" value="TreeGrafter"/>
</dbReference>
<dbReference type="InterPro" id="IPR013087">
    <property type="entry name" value="Znf_C2H2_type"/>
</dbReference>